<keyword evidence="3 7" id="KW-0347">Helicase</keyword>
<dbReference type="Pfam" id="PF00270">
    <property type="entry name" value="DEAD"/>
    <property type="match status" value="1"/>
</dbReference>
<dbReference type="EMBL" id="LRXL01000045">
    <property type="protein sequence ID" value="OAB78006.1"/>
    <property type="molecule type" value="Genomic_DNA"/>
</dbReference>
<dbReference type="PROSITE" id="PS00039">
    <property type="entry name" value="DEAD_ATP_HELICASE"/>
    <property type="match status" value="1"/>
</dbReference>
<feature type="domain" description="DEAD-box RNA helicase Q" evidence="10">
    <location>
        <begin position="3"/>
        <end position="31"/>
    </location>
</feature>
<protein>
    <submittedName>
        <fullName evidence="11">DEAD/DEAH box helicase</fullName>
    </submittedName>
</protein>
<dbReference type="Pfam" id="PF00271">
    <property type="entry name" value="Helicase_C"/>
    <property type="match status" value="1"/>
</dbReference>
<feature type="domain" description="Helicase ATP-binding" evidence="8">
    <location>
        <begin position="35"/>
        <end position="205"/>
    </location>
</feature>
<name>A0A167GXF2_9FLAO</name>
<evidence type="ECO:0000313" key="11">
    <source>
        <dbReference type="EMBL" id="OAB78006.1"/>
    </source>
</evidence>
<dbReference type="SUPFAM" id="SSF52540">
    <property type="entry name" value="P-loop containing nucleoside triphosphate hydrolases"/>
    <property type="match status" value="1"/>
</dbReference>
<dbReference type="InterPro" id="IPR027417">
    <property type="entry name" value="P-loop_NTPase"/>
</dbReference>
<feature type="domain" description="Helicase C-terminal" evidence="9">
    <location>
        <begin position="230"/>
        <end position="377"/>
    </location>
</feature>
<dbReference type="CDD" id="cd18787">
    <property type="entry name" value="SF2_C_DEAD"/>
    <property type="match status" value="1"/>
</dbReference>
<gene>
    <name evidence="11" type="ORF">ULVI_10995</name>
</gene>
<dbReference type="AlphaFoldDB" id="A0A167GXF2"/>
<keyword evidence="12" id="KW-1185">Reference proteome</keyword>
<sequence>MGTTFLELGIDKKFVTALHNLAIKNPTEIQQKVIPVLLKQKEDVVALAKTGTGKTAAFGLPLLQLVDVKNSDIQVVILVPTRELGQQIFTNLNDFASHIPEISIASICGGIPIKPQIERLQQPTHIIVATPGRLIDLIQRKAVSITNTSYLVLDEADEMVTALKDGLDTITKGLPKKRRTFLFTATLSGAVKQLVQNYMSKQVVHLEADMETLGHQGIDHKYVVVKPIEKLDVLMHFLNTRQGERGIIFCKTKAAVNKLAKKLAINKFSSGALHGSLSQGIRDRIMEQFRESHINILVATDLAARGIDVKEITYVVQYHLPDTYDAYVHRSGRTARAGAKGLSLSVIQEEEVTDIPDLEEELGIVISEMKKADEAAIEENNTILWARKVFKTKPNKVISEDFKTTIKTIFHHLTKEELIDKLIADQLHQAADAQHTVVVSKKKKKKSNK</sequence>
<dbReference type="RefSeq" id="WP_068592775.1">
    <property type="nucleotide sequence ID" value="NZ_LRXL01000045.1"/>
</dbReference>
<dbReference type="SMART" id="SM00490">
    <property type="entry name" value="HELICc"/>
    <property type="match status" value="1"/>
</dbReference>
<dbReference type="InterPro" id="IPR014014">
    <property type="entry name" value="RNA_helicase_DEAD_Q_motif"/>
</dbReference>
<dbReference type="Proteomes" id="UP000077013">
    <property type="component" value="Unassembled WGS sequence"/>
</dbReference>
<evidence type="ECO:0000259" key="9">
    <source>
        <dbReference type="PROSITE" id="PS51194"/>
    </source>
</evidence>
<dbReference type="CDD" id="cd00268">
    <property type="entry name" value="DEADc"/>
    <property type="match status" value="1"/>
</dbReference>
<dbReference type="PROSITE" id="PS51194">
    <property type="entry name" value="HELICASE_CTER"/>
    <property type="match status" value="1"/>
</dbReference>
<evidence type="ECO:0000256" key="6">
    <source>
        <dbReference type="PROSITE-ProRule" id="PRU00552"/>
    </source>
</evidence>
<dbReference type="GO" id="GO:0016787">
    <property type="term" value="F:hydrolase activity"/>
    <property type="evidence" value="ECO:0007669"/>
    <property type="project" value="UniProtKB-KW"/>
</dbReference>
<dbReference type="GO" id="GO:0003676">
    <property type="term" value="F:nucleic acid binding"/>
    <property type="evidence" value="ECO:0007669"/>
    <property type="project" value="InterPro"/>
</dbReference>
<evidence type="ECO:0000256" key="7">
    <source>
        <dbReference type="RuleBase" id="RU000492"/>
    </source>
</evidence>
<feature type="short sequence motif" description="Q motif" evidence="6">
    <location>
        <begin position="3"/>
        <end position="31"/>
    </location>
</feature>
<dbReference type="PROSITE" id="PS51192">
    <property type="entry name" value="HELICASE_ATP_BIND_1"/>
    <property type="match status" value="1"/>
</dbReference>
<keyword evidence="2 7" id="KW-0378">Hydrolase</keyword>
<dbReference type="OrthoDB" id="9785240at2"/>
<evidence type="ECO:0000256" key="3">
    <source>
        <dbReference type="ARBA" id="ARBA00022806"/>
    </source>
</evidence>
<dbReference type="STRING" id="1763537.ULVI_10995"/>
<dbReference type="PANTHER" id="PTHR47959:SF13">
    <property type="entry name" value="ATP-DEPENDENT RNA HELICASE RHLE"/>
    <property type="match status" value="1"/>
</dbReference>
<keyword evidence="4 7" id="KW-0067">ATP-binding</keyword>
<comment type="similarity">
    <text evidence="5 7">Belongs to the DEAD box helicase family.</text>
</comment>
<accession>A0A167GXF2</accession>
<evidence type="ECO:0000256" key="5">
    <source>
        <dbReference type="ARBA" id="ARBA00038437"/>
    </source>
</evidence>
<dbReference type="Gene3D" id="3.40.50.300">
    <property type="entry name" value="P-loop containing nucleotide triphosphate hydrolases"/>
    <property type="match status" value="2"/>
</dbReference>
<dbReference type="InterPro" id="IPR011545">
    <property type="entry name" value="DEAD/DEAH_box_helicase_dom"/>
</dbReference>
<dbReference type="InterPro" id="IPR014001">
    <property type="entry name" value="Helicase_ATP-bd"/>
</dbReference>
<dbReference type="InterPro" id="IPR001650">
    <property type="entry name" value="Helicase_C-like"/>
</dbReference>
<organism evidence="11 12">
    <name type="scientific">Cochleicola gelatinilyticus</name>
    <dbReference type="NCBI Taxonomy" id="1763537"/>
    <lineage>
        <taxon>Bacteria</taxon>
        <taxon>Pseudomonadati</taxon>
        <taxon>Bacteroidota</taxon>
        <taxon>Flavobacteriia</taxon>
        <taxon>Flavobacteriales</taxon>
        <taxon>Flavobacteriaceae</taxon>
        <taxon>Cochleicola</taxon>
    </lineage>
</organism>
<evidence type="ECO:0000259" key="8">
    <source>
        <dbReference type="PROSITE" id="PS51192"/>
    </source>
</evidence>
<dbReference type="InterPro" id="IPR050079">
    <property type="entry name" value="DEAD_box_RNA_helicase"/>
</dbReference>
<dbReference type="PROSITE" id="PS51195">
    <property type="entry name" value="Q_MOTIF"/>
    <property type="match status" value="1"/>
</dbReference>
<dbReference type="InterPro" id="IPR044742">
    <property type="entry name" value="DEAD/DEAH_RhlB"/>
</dbReference>
<dbReference type="GO" id="GO:0005829">
    <property type="term" value="C:cytosol"/>
    <property type="evidence" value="ECO:0007669"/>
    <property type="project" value="TreeGrafter"/>
</dbReference>
<evidence type="ECO:0000313" key="12">
    <source>
        <dbReference type="Proteomes" id="UP000077013"/>
    </source>
</evidence>
<keyword evidence="1 7" id="KW-0547">Nucleotide-binding</keyword>
<dbReference type="GO" id="GO:0003724">
    <property type="term" value="F:RNA helicase activity"/>
    <property type="evidence" value="ECO:0007669"/>
    <property type="project" value="InterPro"/>
</dbReference>
<evidence type="ECO:0000256" key="1">
    <source>
        <dbReference type="ARBA" id="ARBA00022741"/>
    </source>
</evidence>
<dbReference type="InterPro" id="IPR000629">
    <property type="entry name" value="RNA-helicase_DEAD-box_CS"/>
</dbReference>
<evidence type="ECO:0000256" key="4">
    <source>
        <dbReference type="ARBA" id="ARBA00022840"/>
    </source>
</evidence>
<comment type="caution">
    <text evidence="11">The sequence shown here is derived from an EMBL/GenBank/DDBJ whole genome shotgun (WGS) entry which is preliminary data.</text>
</comment>
<evidence type="ECO:0000256" key="2">
    <source>
        <dbReference type="ARBA" id="ARBA00022801"/>
    </source>
</evidence>
<dbReference type="SMART" id="SM00487">
    <property type="entry name" value="DEXDc"/>
    <property type="match status" value="1"/>
</dbReference>
<reference evidence="11 12" key="1">
    <citation type="submission" date="2016-02" db="EMBL/GenBank/DDBJ databases">
        <title>Ulvibacter sp. LPB0005, isolated from Thais luteostoma.</title>
        <authorList>
            <person name="Shin S.-K."/>
            <person name="Yi H."/>
        </authorList>
    </citation>
    <scope>NUCLEOTIDE SEQUENCE [LARGE SCALE GENOMIC DNA]</scope>
    <source>
        <strain evidence="11 12">LPB0005</strain>
    </source>
</reference>
<dbReference type="PANTHER" id="PTHR47959">
    <property type="entry name" value="ATP-DEPENDENT RNA HELICASE RHLE-RELATED"/>
    <property type="match status" value="1"/>
</dbReference>
<dbReference type="GO" id="GO:0005524">
    <property type="term" value="F:ATP binding"/>
    <property type="evidence" value="ECO:0007669"/>
    <property type="project" value="UniProtKB-KW"/>
</dbReference>
<proteinExistence type="inferred from homology"/>
<evidence type="ECO:0000259" key="10">
    <source>
        <dbReference type="PROSITE" id="PS51195"/>
    </source>
</evidence>